<dbReference type="NCBIfam" id="NF033678">
    <property type="entry name" value="C69_fam_dipept"/>
    <property type="match status" value="1"/>
</dbReference>
<name>A0A0R2LXI2_9LACO</name>
<keyword evidence="8" id="KW-1185">Reference proteome</keyword>
<dbReference type="Proteomes" id="UP000051906">
    <property type="component" value="Unassembled WGS sequence"/>
</dbReference>
<keyword evidence="5 6" id="KW-0224">Dipeptidase</keyword>
<protein>
    <recommendedName>
        <fullName evidence="6">Dipeptidase</fullName>
        <ecNumber evidence="6">3.4.-.-</ecNumber>
    </recommendedName>
</protein>
<evidence type="ECO:0000256" key="6">
    <source>
        <dbReference type="RuleBase" id="RU364089"/>
    </source>
</evidence>
<dbReference type="STRING" id="616990.IV54_GL001367"/>
<reference evidence="7 8" key="1">
    <citation type="journal article" date="2015" name="Genome Announc.">
        <title>Expanding the biotechnology potential of lactobacilli through comparative genomics of 213 strains and associated genera.</title>
        <authorList>
            <person name="Sun Z."/>
            <person name="Harris H.M."/>
            <person name="McCann A."/>
            <person name="Guo C."/>
            <person name="Argimon S."/>
            <person name="Zhang W."/>
            <person name="Yang X."/>
            <person name="Jeffery I.B."/>
            <person name="Cooney J.C."/>
            <person name="Kagawa T.F."/>
            <person name="Liu W."/>
            <person name="Song Y."/>
            <person name="Salvetti E."/>
            <person name="Wrobel A."/>
            <person name="Rasinkangas P."/>
            <person name="Parkhill J."/>
            <person name="Rea M.C."/>
            <person name="O'Sullivan O."/>
            <person name="Ritari J."/>
            <person name="Douillard F.P."/>
            <person name="Paul Ross R."/>
            <person name="Yang R."/>
            <person name="Briner A.E."/>
            <person name="Felis G.E."/>
            <person name="de Vos W.M."/>
            <person name="Barrangou R."/>
            <person name="Klaenhammer T.R."/>
            <person name="Caufield P.W."/>
            <person name="Cui Y."/>
            <person name="Zhang H."/>
            <person name="O'Toole P.W."/>
        </authorList>
    </citation>
    <scope>NUCLEOTIDE SEQUENCE [LARGE SCALE GENOMIC DNA]</scope>
    <source>
        <strain evidence="7 8">DSM 22467</strain>
    </source>
</reference>
<comment type="catalytic activity">
    <reaction evidence="1">
        <text>an L-aminoacyl-L-amino acid + H2O = 2 an L-alpha-amino acid</text>
        <dbReference type="Rhea" id="RHEA:48940"/>
        <dbReference type="ChEBI" id="CHEBI:15377"/>
        <dbReference type="ChEBI" id="CHEBI:59869"/>
        <dbReference type="ChEBI" id="CHEBI:77460"/>
        <dbReference type="EC" id="3.4.13.19"/>
    </reaction>
</comment>
<evidence type="ECO:0000313" key="8">
    <source>
        <dbReference type="Proteomes" id="UP000051906"/>
    </source>
</evidence>
<evidence type="ECO:0000256" key="1">
    <source>
        <dbReference type="ARBA" id="ARBA00001670"/>
    </source>
</evidence>
<dbReference type="PATRIC" id="fig|616990.3.peg.1459"/>
<evidence type="ECO:0000313" key="7">
    <source>
        <dbReference type="EMBL" id="KRO04443.1"/>
    </source>
</evidence>
<gene>
    <name evidence="7" type="ORF">IV54_GL001367</name>
</gene>
<dbReference type="InterPro" id="IPR005322">
    <property type="entry name" value="Peptidase_C69"/>
</dbReference>
<dbReference type="AlphaFoldDB" id="A0A0R2LXI2"/>
<dbReference type="PANTHER" id="PTHR12994">
    <property type="entry name" value="SECERNIN"/>
    <property type="match status" value="1"/>
</dbReference>
<organism evidence="7 8">
    <name type="scientific">Levilactobacillus paucivorans</name>
    <dbReference type="NCBI Taxonomy" id="616990"/>
    <lineage>
        <taxon>Bacteria</taxon>
        <taxon>Bacillati</taxon>
        <taxon>Bacillota</taxon>
        <taxon>Bacilli</taxon>
        <taxon>Lactobacillales</taxon>
        <taxon>Lactobacillaceae</taxon>
        <taxon>Levilactobacillus</taxon>
    </lineage>
</organism>
<proteinExistence type="inferred from homology"/>
<comment type="similarity">
    <text evidence="2 6">Belongs to the peptidase C69 family.</text>
</comment>
<dbReference type="OrthoDB" id="9764088at2"/>
<dbReference type="PANTHER" id="PTHR12994:SF17">
    <property type="entry name" value="LD30995P"/>
    <property type="match status" value="1"/>
</dbReference>
<dbReference type="GO" id="GO:0070004">
    <property type="term" value="F:cysteine-type exopeptidase activity"/>
    <property type="evidence" value="ECO:0007669"/>
    <property type="project" value="InterPro"/>
</dbReference>
<evidence type="ECO:0000256" key="3">
    <source>
        <dbReference type="ARBA" id="ARBA00022670"/>
    </source>
</evidence>
<dbReference type="InterPro" id="IPR047804">
    <property type="entry name" value="C69_dipept_A-like"/>
</dbReference>
<keyword evidence="3 6" id="KW-0645">Protease</keyword>
<dbReference type="GO" id="GO:0016805">
    <property type="term" value="F:dipeptidase activity"/>
    <property type="evidence" value="ECO:0007669"/>
    <property type="project" value="UniProtKB-KW"/>
</dbReference>
<evidence type="ECO:0000256" key="2">
    <source>
        <dbReference type="ARBA" id="ARBA00007225"/>
    </source>
</evidence>
<dbReference type="EC" id="3.4.-.-" evidence="6"/>
<evidence type="ECO:0000256" key="5">
    <source>
        <dbReference type="ARBA" id="ARBA00022997"/>
    </source>
</evidence>
<evidence type="ECO:0000256" key="4">
    <source>
        <dbReference type="ARBA" id="ARBA00022801"/>
    </source>
</evidence>
<dbReference type="EMBL" id="JQCA01000035">
    <property type="protein sequence ID" value="KRO04443.1"/>
    <property type="molecule type" value="Genomic_DNA"/>
</dbReference>
<accession>A0A0R2LXI2</accession>
<sequence length="473" mass="52727">MNYSACTSILIGPRATMDGSVIIGRNEDSKAAWPKHFIVHPATTATTPQTFVSKDKDNGFTMPLPLHAAKYTATPEWTDEYGLFEEDGFNEYGVAMSATESTYSNERVLGADPLVKNGIGEEAMVTVVLPYVKTAREGVALLGQIVELYGTSESSGILFADQKEAWYLETGAGHNWVAQRIPDNGYAVIANQMAIQTIDFNDPDNFMFARNLQSFVAENHLNPHSDRFNWREIFGTQDQSDLYYNTPRVWYGQKQFTPAVEAQPQSFDLPFIQYADRLLSVDDAQDYLSSHYQETPYDPVGSGTKEQRTKFRPISLAKTQESHVLQVRPDMDPALAGIQWLAMGVAAESVYVPFYAGIESTPTAYHSGKVTYDSESAYWVYKHVGVLLDAHYHDALPAVSAVQKELRIAFKQSVKHTDAVGRQLSGPELNHFLTQQANENAALGIRRYRELAATLITQATDLGPLNYHQDLNL</sequence>
<comment type="caution">
    <text evidence="7">The sequence shown here is derived from an EMBL/GenBank/DDBJ whole genome shotgun (WGS) entry which is preliminary data.</text>
</comment>
<dbReference type="Pfam" id="PF03577">
    <property type="entry name" value="Peptidase_C69"/>
    <property type="match status" value="1"/>
</dbReference>
<dbReference type="Gene3D" id="3.60.60.10">
    <property type="entry name" value="Penicillin V Acylase, Chain A"/>
    <property type="match status" value="1"/>
</dbReference>
<dbReference type="GO" id="GO:0006508">
    <property type="term" value="P:proteolysis"/>
    <property type="evidence" value="ECO:0007669"/>
    <property type="project" value="UniProtKB-KW"/>
</dbReference>
<dbReference type="RefSeq" id="WP_057877905.1">
    <property type="nucleotide sequence ID" value="NZ_JQCA01000035.1"/>
</dbReference>
<keyword evidence="4 6" id="KW-0378">Hydrolase</keyword>